<evidence type="ECO:0000256" key="2">
    <source>
        <dbReference type="SAM" id="Phobius"/>
    </source>
</evidence>
<organism evidence="3 4">
    <name type="scientific">Pseudomonas alkylphenolica</name>
    <dbReference type="NCBI Taxonomy" id="237609"/>
    <lineage>
        <taxon>Bacteria</taxon>
        <taxon>Pseudomonadati</taxon>
        <taxon>Pseudomonadota</taxon>
        <taxon>Gammaproteobacteria</taxon>
        <taxon>Pseudomonadales</taxon>
        <taxon>Pseudomonadaceae</taxon>
        <taxon>Pseudomonas</taxon>
    </lineage>
</organism>
<protein>
    <submittedName>
        <fullName evidence="3">Molecular chaperone DnaJ</fullName>
    </submittedName>
</protein>
<name>A0A077F8C2_9PSED</name>
<dbReference type="KEGG" id="palk:PSAKL28_13140"/>
<keyword evidence="2" id="KW-1133">Transmembrane helix</keyword>
<dbReference type="InterPro" id="IPR008523">
    <property type="entry name" value="DUF805"/>
</dbReference>
<keyword evidence="2" id="KW-0812">Transmembrane</keyword>
<accession>A0A077F8C2</accession>
<dbReference type="AlphaFoldDB" id="A0A077F8C2"/>
<dbReference type="RefSeq" id="WP_038608189.1">
    <property type="nucleotide sequence ID" value="NZ_CP009048.1"/>
</dbReference>
<dbReference type="GO" id="GO:0016020">
    <property type="term" value="C:membrane"/>
    <property type="evidence" value="ECO:0007669"/>
    <property type="project" value="InterPro"/>
</dbReference>
<gene>
    <name evidence="3" type="ORF">PSAKL28_13140</name>
</gene>
<dbReference type="eggNOG" id="COG2214">
    <property type="taxonomic scope" value="Bacteria"/>
</dbReference>
<evidence type="ECO:0000313" key="3">
    <source>
        <dbReference type="EMBL" id="AIL60540.1"/>
    </source>
</evidence>
<dbReference type="Pfam" id="PF05656">
    <property type="entry name" value="DUF805"/>
    <property type="match status" value="1"/>
</dbReference>
<evidence type="ECO:0000313" key="4">
    <source>
        <dbReference type="Proteomes" id="UP000028931"/>
    </source>
</evidence>
<proteinExistence type="predicted"/>
<dbReference type="Proteomes" id="UP000028931">
    <property type="component" value="Chromosome"/>
</dbReference>
<reference evidence="3 4" key="1">
    <citation type="submission" date="2014-07" db="EMBL/GenBank/DDBJ databases">
        <authorList>
            <person name="Lee K."/>
            <person name="Lim J.Y."/>
            <person name="Hwang I."/>
        </authorList>
    </citation>
    <scope>NUCLEOTIDE SEQUENCE [LARGE SCALE GENOMIC DNA]</scope>
    <source>
        <strain evidence="3 4">KL28</strain>
    </source>
</reference>
<feature type="transmembrane region" description="Helical" evidence="2">
    <location>
        <begin position="810"/>
        <end position="827"/>
    </location>
</feature>
<dbReference type="HOGENOM" id="CLU_319541_0_0_6"/>
<dbReference type="EMBL" id="CP009048">
    <property type="protein sequence ID" value="AIL60540.1"/>
    <property type="molecule type" value="Genomic_DNA"/>
</dbReference>
<sequence>MSCWIRLGIEPTNDPDLIRGAYRARLPHHHPETDPEGFQALRQAYEAALQLARDEQSPTAADESPMPAEDGPVEQTQAAFAALLEDSTRRFDPAAWQAFIEQLDQLSLDDLEPISWNLLYNLMQTSPLSHNCVQMLAARLGWASQLLKLEQPEQVEAFLERTAEPDPFDTALMKDWSPAAQMETLWFTRSLEYLFHNRPLFEYKRFATTHTCMALPADEAFIQRLLVQFSQAGIASKTFCAMVAEQQRQAPDDLDLLYMLACQSSDSGQEELARQCWTRLWREHQHPRAARWLLELCRKHQPQRLPLLIQAFDRLEPVATWPDDLEAPAQAWGSPSQRPETLTRWFEAARSKLPGIAGSFVAWRMDGDDEQPLLAWLLEEQQDTQLQRLYRHAWALHRGDSGLLHQLMAEAPGDDPLDALILEGFQYQATQQLRWLNESPVALALTACINNPSAQAQLPEALRESHLRPVCRDWMRRVRSYPATGLIRLAEAFKPGGMFPAPYALELQAQLAAAGVELPRPPADEGLWTWHRQNLFMLALIDQPERWLALTSSALLAMPYPADHPFAALQQVLLRLQAEQGNLDGMLGWLDDNDPVQQLMGQRLLSVQQVLDSTRLPSNLQLFACLERDPGAFEDDMLGLMLLCGVLYHDPSLNAEQHREVLQQIANLTCAQDWFEPFRDGLIKGEPVRPPSKVLEEDYLLNSTLFYTALDALKNLARYGRAGVPRVKVLKELQRAKDFPGMDTGIRAAMTALLSWSERLLPANASNQAAPASHIWKLGSRLSRKAYGVQVVGSIILGPLLILMAGSMPLQILFALLFVGLLGSASLRRLHDMGRGIPTLILFAALLPFLPFLPLVLLILPGEPLPNRYGLPPVNAAQNNLQAGLQAALRRLNG</sequence>
<dbReference type="OrthoDB" id="9816462at2"/>
<feature type="transmembrane region" description="Helical" evidence="2">
    <location>
        <begin position="839"/>
        <end position="860"/>
    </location>
</feature>
<keyword evidence="2" id="KW-0472">Membrane</keyword>
<evidence type="ECO:0000256" key="1">
    <source>
        <dbReference type="SAM" id="MobiDB-lite"/>
    </source>
</evidence>
<feature type="region of interest" description="Disordered" evidence="1">
    <location>
        <begin position="52"/>
        <end position="71"/>
    </location>
</feature>